<evidence type="ECO:0000313" key="3">
    <source>
        <dbReference type="Proteomes" id="UP000053820"/>
    </source>
</evidence>
<sequence length="315" mass="35829">MGSETFGQSTTSNRLDPWFDDGNIVLTTEGKYFRVYRGILSSQSPVFKDMFSCPQPEDPSAPEMDGCPIIQLHDAANDLQIVLKALHDRAYPTAIATNSVSLPVAAAFLRLGKKYEIRRLFDEGRACLEGWRAGWTTLPELPTDDSLYLSRVTKRDKYDFHLTNLAREVGLLSMLPFALYTIALSCPPEIILDGYDCDGAHCTLSPINQRACLIGRDKLVELQSSSFHLLADFKCADRLKCMEGRERILRDVWHPNFQRNPFATWDSKWDLSFCSPCLAHRKNLCERCRKRAWDALPSVFGLGSWEEIERNSFTF</sequence>
<accession>A0A0C9VKE9</accession>
<gene>
    <name evidence="2" type="ORF">HYDPIDRAFT_103482</name>
</gene>
<feature type="domain" description="BTB" evidence="1">
    <location>
        <begin position="22"/>
        <end position="88"/>
    </location>
</feature>
<dbReference type="OrthoDB" id="2879636at2759"/>
<keyword evidence="3" id="KW-1185">Reference proteome</keyword>
<dbReference type="PROSITE" id="PS50097">
    <property type="entry name" value="BTB"/>
    <property type="match status" value="1"/>
</dbReference>
<dbReference type="SUPFAM" id="SSF54695">
    <property type="entry name" value="POZ domain"/>
    <property type="match status" value="1"/>
</dbReference>
<dbReference type="Proteomes" id="UP000053820">
    <property type="component" value="Unassembled WGS sequence"/>
</dbReference>
<dbReference type="CDD" id="cd18186">
    <property type="entry name" value="BTB_POZ_ZBTB_KLHL-like"/>
    <property type="match status" value="1"/>
</dbReference>
<proteinExistence type="predicted"/>
<protein>
    <recommendedName>
        <fullName evidence="1">BTB domain-containing protein</fullName>
    </recommendedName>
</protein>
<name>A0A0C9VKE9_9AGAM</name>
<dbReference type="Pfam" id="PF00651">
    <property type="entry name" value="BTB"/>
    <property type="match status" value="1"/>
</dbReference>
<evidence type="ECO:0000259" key="1">
    <source>
        <dbReference type="PROSITE" id="PS50097"/>
    </source>
</evidence>
<dbReference type="InterPro" id="IPR000210">
    <property type="entry name" value="BTB/POZ_dom"/>
</dbReference>
<organism evidence="2 3">
    <name type="scientific">Hydnomerulius pinastri MD-312</name>
    <dbReference type="NCBI Taxonomy" id="994086"/>
    <lineage>
        <taxon>Eukaryota</taxon>
        <taxon>Fungi</taxon>
        <taxon>Dikarya</taxon>
        <taxon>Basidiomycota</taxon>
        <taxon>Agaricomycotina</taxon>
        <taxon>Agaricomycetes</taxon>
        <taxon>Agaricomycetidae</taxon>
        <taxon>Boletales</taxon>
        <taxon>Boletales incertae sedis</taxon>
        <taxon>Leucogyrophana</taxon>
    </lineage>
</organism>
<dbReference type="AlphaFoldDB" id="A0A0C9VKE9"/>
<dbReference type="HOGENOM" id="CLU_033082_3_1_1"/>
<dbReference type="InterPro" id="IPR011333">
    <property type="entry name" value="SKP1/BTB/POZ_sf"/>
</dbReference>
<dbReference type="Gene3D" id="3.30.710.10">
    <property type="entry name" value="Potassium Channel Kv1.1, Chain A"/>
    <property type="match status" value="1"/>
</dbReference>
<reference evidence="2 3" key="1">
    <citation type="submission" date="2014-04" db="EMBL/GenBank/DDBJ databases">
        <title>Evolutionary Origins and Diversification of the Mycorrhizal Mutualists.</title>
        <authorList>
            <consortium name="DOE Joint Genome Institute"/>
            <consortium name="Mycorrhizal Genomics Consortium"/>
            <person name="Kohler A."/>
            <person name="Kuo A."/>
            <person name="Nagy L.G."/>
            <person name="Floudas D."/>
            <person name="Copeland A."/>
            <person name="Barry K.W."/>
            <person name="Cichocki N."/>
            <person name="Veneault-Fourrey C."/>
            <person name="LaButti K."/>
            <person name="Lindquist E.A."/>
            <person name="Lipzen A."/>
            <person name="Lundell T."/>
            <person name="Morin E."/>
            <person name="Murat C."/>
            <person name="Riley R."/>
            <person name="Ohm R."/>
            <person name="Sun H."/>
            <person name="Tunlid A."/>
            <person name="Henrissat B."/>
            <person name="Grigoriev I.V."/>
            <person name="Hibbett D.S."/>
            <person name="Martin F."/>
        </authorList>
    </citation>
    <scope>NUCLEOTIDE SEQUENCE [LARGE SCALE GENOMIC DNA]</scope>
    <source>
        <strain evidence="2 3">MD-312</strain>
    </source>
</reference>
<evidence type="ECO:0000313" key="2">
    <source>
        <dbReference type="EMBL" id="KIJ57990.1"/>
    </source>
</evidence>
<dbReference type="EMBL" id="KN840024">
    <property type="protein sequence ID" value="KIJ57990.1"/>
    <property type="molecule type" value="Genomic_DNA"/>
</dbReference>